<dbReference type="InterPro" id="IPR003439">
    <property type="entry name" value="ABC_transporter-like_ATP-bd"/>
</dbReference>
<proteinExistence type="predicted"/>
<dbReference type="HOGENOM" id="CLU_000604_1_22_11"/>
<dbReference type="AlphaFoldDB" id="A0A075UZM7"/>
<dbReference type="PROSITE" id="PS00211">
    <property type="entry name" value="ABC_TRANSPORTER_1"/>
    <property type="match status" value="1"/>
</dbReference>
<dbReference type="RefSeq" id="WP_038518992.1">
    <property type="nucleotide sequence ID" value="NZ_CP008953.1"/>
</dbReference>
<dbReference type="Pfam" id="PF00005">
    <property type="entry name" value="ABC_tran"/>
    <property type="match status" value="1"/>
</dbReference>
<evidence type="ECO:0000259" key="4">
    <source>
        <dbReference type="PROSITE" id="PS50893"/>
    </source>
</evidence>
<dbReference type="InterPro" id="IPR003593">
    <property type="entry name" value="AAA+_ATPase"/>
</dbReference>
<dbReference type="STRING" id="208439.AJAP_34045"/>
<name>A0A075UZM7_9PSEU</name>
<keyword evidence="6" id="KW-1185">Reference proteome</keyword>
<keyword evidence="1" id="KW-0813">Transport</keyword>
<evidence type="ECO:0000256" key="2">
    <source>
        <dbReference type="ARBA" id="ARBA00022741"/>
    </source>
</evidence>
<keyword evidence="2" id="KW-0547">Nucleotide-binding</keyword>
<dbReference type="KEGG" id="aja:AJAP_34045"/>
<sequence>METPLLHGLGLHKAFGPNQALAGAGLTLEPGEIVAVMGPSGSGKSTLLHCLSGIVRPDEGQVSFRGRDLASMSDAERSALRRTEFGFVFQFGQLVPELTCLENVALPLRLSGMRRRPAERIARGWLDRLAVGDIDDSTPGQVSGGQSQRVAMARALVTEPSVVFADEPTGALDTLSGELVMRLLSEAAKQTDAAVVLVTHEPRVAAYSDREVIVRDGRTREPVVTR</sequence>
<dbReference type="InterPro" id="IPR027417">
    <property type="entry name" value="P-loop_NTPase"/>
</dbReference>
<dbReference type="Gene3D" id="3.40.50.300">
    <property type="entry name" value="P-loop containing nucleotide triphosphate hydrolases"/>
    <property type="match status" value="1"/>
</dbReference>
<accession>A0A075UZM7</accession>
<dbReference type="PANTHER" id="PTHR24220">
    <property type="entry name" value="IMPORT ATP-BINDING PROTEIN"/>
    <property type="match status" value="1"/>
</dbReference>
<organism evidence="5 6">
    <name type="scientific">Amycolatopsis japonica</name>
    <dbReference type="NCBI Taxonomy" id="208439"/>
    <lineage>
        <taxon>Bacteria</taxon>
        <taxon>Bacillati</taxon>
        <taxon>Actinomycetota</taxon>
        <taxon>Actinomycetes</taxon>
        <taxon>Pseudonocardiales</taxon>
        <taxon>Pseudonocardiaceae</taxon>
        <taxon>Amycolatopsis</taxon>
        <taxon>Amycolatopsis japonica group</taxon>
    </lineage>
</organism>
<evidence type="ECO:0000256" key="1">
    <source>
        <dbReference type="ARBA" id="ARBA00022448"/>
    </source>
</evidence>
<protein>
    <recommendedName>
        <fullName evidence="4">ABC transporter domain-containing protein</fullName>
    </recommendedName>
</protein>
<dbReference type="SUPFAM" id="SSF52540">
    <property type="entry name" value="P-loop containing nucleoside triphosphate hydrolases"/>
    <property type="match status" value="1"/>
</dbReference>
<feature type="domain" description="ABC transporter" evidence="4">
    <location>
        <begin position="6"/>
        <end position="226"/>
    </location>
</feature>
<dbReference type="InterPro" id="IPR015854">
    <property type="entry name" value="ABC_transpr_LolD-like"/>
</dbReference>
<dbReference type="GO" id="GO:0022857">
    <property type="term" value="F:transmembrane transporter activity"/>
    <property type="evidence" value="ECO:0007669"/>
    <property type="project" value="TreeGrafter"/>
</dbReference>
<dbReference type="GO" id="GO:0016887">
    <property type="term" value="F:ATP hydrolysis activity"/>
    <property type="evidence" value="ECO:0007669"/>
    <property type="project" value="InterPro"/>
</dbReference>
<dbReference type="FunFam" id="3.40.50.300:FF:001419">
    <property type="entry name" value="Macrolide ABC transporter ATP-binding protein"/>
    <property type="match status" value="1"/>
</dbReference>
<dbReference type="eggNOG" id="COG1136">
    <property type="taxonomic scope" value="Bacteria"/>
</dbReference>
<evidence type="ECO:0000313" key="5">
    <source>
        <dbReference type="EMBL" id="AIG79617.1"/>
    </source>
</evidence>
<dbReference type="Proteomes" id="UP000028492">
    <property type="component" value="Chromosome"/>
</dbReference>
<gene>
    <name evidence="5" type="ORF">AJAP_34045</name>
</gene>
<dbReference type="CDD" id="cd03255">
    <property type="entry name" value="ABC_MJ0796_LolCDE_FtsE"/>
    <property type="match status" value="1"/>
</dbReference>
<dbReference type="PROSITE" id="PS50893">
    <property type="entry name" value="ABC_TRANSPORTER_2"/>
    <property type="match status" value="1"/>
</dbReference>
<reference evidence="5 6" key="1">
    <citation type="journal article" date="2014" name="J. Biotechnol.">
        <title>Complete genome sequence of the actinobacterium Amycolatopsis japonica MG417-CF17(T) (=DSM 44213T) producing (S,S)-N,N'-ethylenediaminedisuccinic acid.</title>
        <authorList>
            <person name="Stegmann E."/>
            <person name="Albersmeier A."/>
            <person name="Spohn M."/>
            <person name="Gert H."/>
            <person name="Weber T."/>
            <person name="Wohlleben W."/>
            <person name="Kalinowski J."/>
            <person name="Ruckert C."/>
        </authorList>
    </citation>
    <scope>NUCLEOTIDE SEQUENCE [LARGE SCALE GENOMIC DNA]</scope>
    <source>
        <strain evidence="6">MG417-CF17 (DSM 44213)</strain>
    </source>
</reference>
<evidence type="ECO:0000313" key="6">
    <source>
        <dbReference type="Proteomes" id="UP000028492"/>
    </source>
</evidence>
<keyword evidence="3" id="KW-0067">ATP-binding</keyword>
<dbReference type="SMART" id="SM00382">
    <property type="entry name" value="AAA"/>
    <property type="match status" value="1"/>
</dbReference>
<dbReference type="PANTHER" id="PTHR24220:SF685">
    <property type="entry name" value="ABC TRANSPORTER RELATED"/>
    <property type="match status" value="1"/>
</dbReference>
<evidence type="ECO:0000256" key="3">
    <source>
        <dbReference type="ARBA" id="ARBA00022840"/>
    </source>
</evidence>
<dbReference type="GO" id="GO:0005886">
    <property type="term" value="C:plasma membrane"/>
    <property type="evidence" value="ECO:0007669"/>
    <property type="project" value="TreeGrafter"/>
</dbReference>
<dbReference type="InterPro" id="IPR017871">
    <property type="entry name" value="ABC_transporter-like_CS"/>
</dbReference>
<dbReference type="InterPro" id="IPR017911">
    <property type="entry name" value="MacB-like_ATP-bd"/>
</dbReference>
<dbReference type="GO" id="GO:0005524">
    <property type="term" value="F:ATP binding"/>
    <property type="evidence" value="ECO:0007669"/>
    <property type="project" value="UniProtKB-KW"/>
</dbReference>
<dbReference type="EMBL" id="CP008953">
    <property type="protein sequence ID" value="AIG79617.1"/>
    <property type="molecule type" value="Genomic_DNA"/>
</dbReference>